<evidence type="ECO:0000256" key="2">
    <source>
        <dbReference type="ARBA" id="ARBA00022692"/>
    </source>
</evidence>
<feature type="compositionally biased region" description="Pro residues" evidence="5">
    <location>
        <begin position="1"/>
        <end position="10"/>
    </location>
</feature>
<dbReference type="InterPro" id="IPR011701">
    <property type="entry name" value="MFS"/>
</dbReference>
<feature type="transmembrane region" description="Helical" evidence="6">
    <location>
        <begin position="380"/>
        <end position="402"/>
    </location>
</feature>
<dbReference type="GO" id="GO:0015112">
    <property type="term" value="F:nitrate transmembrane transporter activity"/>
    <property type="evidence" value="ECO:0007669"/>
    <property type="project" value="InterPro"/>
</dbReference>
<evidence type="ECO:0000256" key="6">
    <source>
        <dbReference type="SAM" id="Phobius"/>
    </source>
</evidence>
<proteinExistence type="predicted"/>
<accession>A0A8J5M4P2</accession>
<comment type="subcellular location">
    <subcellularLocation>
        <location evidence="1">Membrane</location>
        <topology evidence="1">Multi-pass membrane protein</topology>
    </subcellularLocation>
</comment>
<dbReference type="AlphaFoldDB" id="A0A8J5M4P2"/>
<keyword evidence="4 6" id="KW-0472">Membrane</keyword>
<evidence type="ECO:0000256" key="3">
    <source>
        <dbReference type="ARBA" id="ARBA00022989"/>
    </source>
</evidence>
<sequence>MIAETPPPPLDLGIPNMSRATDHKSTSYQGMPTDSYRQIPVLQSNRPRHFSFDICTDPQQGDKATEIRLFSFQRPHMRAFHYSWLSFFIAFFGWFSIPPIMPTIKKQLKLTEDQVSNTNIVSLASTILGRLIVGPLCDRYGARTIQSVLLVVGAVPVASAALVTSYTGLMLARFFIGLVGCTLVASAYWTSTMFSHEVVGSANAISCGWGNLGAGVTVIGICTYSFSDDCPQGNYIDLKCNHVMADRAKPELYYGFIAVARQPVAWILAFQYACCFGVELQVHNVLSLYYYEDFKIAGCDIETDANECRLLTQTKASAISSCFGLMCIFARAIGGYASDVASRHYDMKGRISMQLLCLVGQGVFLYLFSQIRVLAWSIPCLVVFGIFAQASTGTTYGIAPYVCPEYTGVTFGIVGAGGNMGSLAWGFLFKGVANRAKSFEYLSFFVAASSISSVLIQIHDERSLWSRGGE</sequence>
<protein>
    <recommendedName>
        <fullName evidence="9">Major facilitator superfamily (MFS) profile domain-containing protein</fullName>
    </recommendedName>
</protein>
<keyword evidence="2 6" id="KW-0812">Transmembrane</keyword>
<feature type="region of interest" description="Disordered" evidence="5">
    <location>
        <begin position="1"/>
        <end position="29"/>
    </location>
</feature>
<keyword evidence="8" id="KW-1185">Reference proteome</keyword>
<dbReference type="Proteomes" id="UP000709295">
    <property type="component" value="Unassembled WGS sequence"/>
</dbReference>
<feature type="transmembrane region" description="Helical" evidence="6">
    <location>
        <begin position="145"/>
        <end position="164"/>
    </location>
</feature>
<feature type="transmembrane region" description="Helical" evidence="6">
    <location>
        <begin position="349"/>
        <end position="368"/>
    </location>
</feature>
<gene>
    <name evidence="7" type="ORF">JG688_00007944</name>
</gene>
<keyword evidence="3 6" id="KW-1133">Transmembrane helix</keyword>
<feature type="transmembrane region" description="Helical" evidence="6">
    <location>
        <begin position="170"/>
        <end position="189"/>
    </location>
</feature>
<evidence type="ECO:0000313" key="7">
    <source>
        <dbReference type="EMBL" id="KAG6963920.1"/>
    </source>
</evidence>
<feature type="transmembrane region" description="Helical" evidence="6">
    <location>
        <begin position="408"/>
        <end position="429"/>
    </location>
</feature>
<feature type="transmembrane region" description="Helical" evidence="6">
    <location>
        <begin position="441"/>
        <end position="459"/>
    </location>
</feature>
<evidence type="ECO:0000256" key="1">
    <source>
        <dbReference type="ARBA" id="ARBA00004141"/>
    </source>
</evidence>
<dbReference type="InterPro" id="IPR044772">
    <property type="entry name" value="NO3_transporter"/>
</dbReference>
<organism evidence="7 8">
    <name type="scientific">Phytophthora aleatoria</name>
    <dbReference type="NCBI Taxonomy" id="2496075"/>
    <lineage>
        <taxon>Eukaryota</taxon>
        <taxon>Sar</taxon>
        <taxon>Stramenopiles</taxon>
        <taxon>Oomycota</taxon>
        <taxon>Peronosporomycetes</taxon>
        <taxon>Peronosporales</taxon>
        <taxon>Peronosporaceae</taxon>
        <taxon>Phytophthora</taxon>
    </lineage>
</organism>
<name>A0A8J5M4P2_9STRA</name>
<evidence type="ECO:0008006" key="9">
    <source>
        <dbReference type="Google" id="ProtNLM"/>
    </source>
</evidence>
<comment type="caution">
    <text evidence="7">The sequence shown here is derived from an EMBL/GenBank/DDBJ whole genome shotgun (WGS) entry which is preliminary data.</text>
</comment>
<dbReference type="GO" id="GO:0016020">
    <property type="term" value="C:membrane"/>
    <property type="evidence" value="ECO:0007669"/>
    <property type="project" value="UniProtKB-SubCell"/>
</dbReference>
<evidence type="ECO:0000256" key="5">
    <source>
        <dbReference type="SAM" id="MobiDB-lite"/>
    </source>
</evidence>
<dbReference type="PANTHER" id="PTHR23515">
    <property type="entry name" value="HIGH-AFFINITY NITRATE TRANSPORTER 2.3"/>
    <property type="match status" value="1"/>
</dbReference>
<feature type="transmembrane region" description="Helical" evidence="6">
    <location>
        <begin position="79"/>
        <end position="97"/>
    </location>
</feature>
<evidence type="ECO:0000256" key="4">
    <source>
        <dbReference type="ARBA" id="ARBA00023136"/>
    </source>
</evidence>
<reference evidence="7" key="1">
    <citation type="submission" date="2021-01" db="EMBL/GenBank/DDBJ databases">
        <title>Phytophthora aleatoria, a newly-described species from Pinus radiata is distinct from Phytophthora cactorum isolates based on comparative genomics.</title>
        <authorList>
            <person name="Mcdougal R."/>
            <person name="Panda P."/>
            <person name="Williams N."/>
            <person name="Studholme D.J."/>
        </authorList>
    </citation>
    <scope>NUCLEOTIDE SEQUENCE</scope>
    <source>
        <strain evidence="7">NZFS 4037</strain>
    </source>
</reference>
<dbReference type="Pfam" id="PF07690">
    <property type="entry name" value="MFS_1"/>
    <property type="match status" value="1"/>
</dbReference>
<feature type="transmembrane region" description="Helical" evidence="6">
    <location>
        <begin position="318"/>
        <end position="337"/>
    </location>
</feature>
<dbReference type="EMBL" id="JAENGY010000400">
    <property type="protein sequence ID" value="KAG6963920.1"/>
    <property type="molecule type" value="Genomic_DNA"/>
</dbReference>
<feature type="transmembrane region" description="Helical" evidence="6">
    <location>
        <begin position="117"/>
        <end position="133"/>
    </location>
</feature>
<evidence type="ECO:0000313" key="8">
    <source>
        <dbReference type="Proteomes" id="UP000709295"/>
    </source>
</evidence>